<dbReference type="OrthoDB" id="7156875at2"/>
<dbReference type="Proteomes" id="UP000185895">
    <property type="component" value="Unassembled WGS sequence"/>
</dbReference>
<proteinExistence type="predicted"/>
<keyword evidence="2" id="KW-0812">Transmembrane</keyword>
<protein>
    <recommendedName>
        <fullName evidence="5">Pilus assembly protein PilY</fullName>
    </recommendedName>
</protein>
<feature type="region of interest" description="Disordered" evidence="1">
    <location>
        <begin position="879"/>
        <end position="952"/>
    </location>
</feature>
<evidence type="ECO:0000313" key="3">
    <source>
        <dbReference type="EMBL" id="OEY91791.1"/>
    </source>
</evidence>
<feature type="region of interest" description="Disordered" evidence="1">
    <location>
        <begin position="196"/>
        <end position="215"/>
    </location>
</feature>
<feature type="transmembrane region" description="Helical" evidence="2">
    <location>
        <begin position="12"/>
        <end position="33"/>
    </location>
</feature>
<evidence type="ECO:0000256" key="2">
    <source>
        <dbReference type="SAM" id="Phobius"/>
    </source>
</evidence>
<reference evidence="3 4" key="1">
    <citation type="submission" date="2016-09" db="EMBL/GenBank/DDBJ databases">
        <authorList>
            <person name="Capua I."/>
            <person name="De Benedictis P."/>
            <person name="Joannis T."/>
            <person name="Lombin L.H."/>
            <person name="Cattoli G."/>
        </authorList>
    </citation>
    <scope>NUCLEOTIDE SEQUENCE [LARGE SCALE GENOMIC DNA]</scope>
    <source>
        <strain evidence="3 4">ANC 4671</strain>
    </source>
</reference>
<dbReference type="EMBL" id="MKKK01000073">
    <property type="protein sequence ID" value="OEY91791.1"/>
    <property type="molecule type" value="Genomic_DNA"/>
</dbReference>
<dbReference type="STRING" id="1262585.BJI46_06550"/>
<name>A0A1E7QXL5_9GAMM</name>
<dbReference type="RefSeq" id="WP_070071002.1">
    <property type="nucleotide sequence ID" value="NZ_MKKK01000073.1"/>
</dbReference>
<keyword evidence="4" id="KW-1185">Reference proteome</keyword>
<accession>A0A1E7QXL5</accession>
<evidence type="ECO:0000256" key="1">
    <source>
        <dbReference type="SAM" id="MobiDB-lite"/>
    </source>
</evidence>
<sequence length="1363" mass="145007">MKKIKFIKNTALCRKSLAIAIATSIMSIGLVPIQITTASDMEIYQNPSVQGKTIIMLMLDTSWSMYNNKDAGPNSNERRSAVMERSISLILNGGTDDNGNTVTALDDDVIVGFSMFANSVYGPGAVVIPARPLSTSVTDPISGGTITQRALILKAMTYSTSSPSSQLQPNYSATTPTVNLYAETAAYLLGTTTLGTSTTQSSGGKRNTAIGNDMTSSSTFQNSGFDYSQSTTKSGSVYSPPLTAQISDDDTRQCSAQGIFYFTDGTPTLITPTQALPLLQNSLSQSSYDSTFSCDSSLLNTVYYTTGNQTNKAGAYTPFSNSQDNSNLEDRSALTCIGNFAQRLVNKTALTATPLDKRIYTYVVGFGADFKNNTTNWLVAKEIRKWGYIGMNGSLDDYDNPTSVTGLTTTSGFTVANDTAGIATAMSDFVSQLQTTSFDAASFGTYVVPKDPFDTDSSYSYTNSGDTVYPVFAPQFQPNISAGNSTKQLWLGNLKKYQIVSGVIKDSTGTTLLDDDSQVVSSTHDFWNAGSSSDGSSALLGGSLSRLITPDASSQTTAANVTTRPLWIDASITSGKLSAANSLTKLTTANVLTASYTDTADTNYSSSDSSTYWRANKYQPYLLSALGYQLLKNTLTGYTAIKTWTQFSDVSSLSTGSQMGAIVHSDPILVTLSGTYDSDSGTYTDRSDYVVFGSMQGILHMVNQSTGKEVFAFLPNEILQDSTTTDGTTTTSTGGRRDALLNQDNTVRSTTLPYSGLDAPWNVWTEYAAGSNNTFSATVANIYGGMRMGGNSYYGINVLDPTNPKFLFQIDPINGTIKSSSSVTVTTAQQAALQAMGQSWSKPTLAKIRYNNEIRKVMIVGGGYDTAYEDTGYVPQKSLGTTTTTSTQTSDPVVTTTTGSTTTTTTPTSTTTTSYVTSNTGAGTTTATSSTSTTTSTSDPVTTTSISGNTTTTTTETTVTTVATTPITETKISYSNANSNSCQGGGRRSCYLKTTTTSTYNQIVTTVETTTSVVTTTTTSTTTTNTSNKGAGVYIFDAETGELIWDARFGSSSTAAGEIKSPNMQYSVVSQIKAEDRNNDGLADHLYFGDLGGQVWRVDLNNTYGTAKVSFAELTRLADFSSQYQRFYEMPTFTIHTDSNGRFAAIALASGNRSRPLDETNTYNNRLYVLFDHDVTSNSLYSSSYTKTLQNAAESNLVAFSGLGTAATTAFTNKTKAGWYYELTNTGTSTSYSNGTVKALGPYVALASGGNYSDLYVSLYNPEESSSNQPTTCTGGITGVTTSAQFCLPYGICSGATSGGIVFTKMGDGIQKLNAATYSNGSSTVSGILNVSTSTNTSGTSNSTYTQIKQFKPLRWFNQSVVE</sequence>
<evidence type="ECO:0008006" key="5">
    <source>
        <dbReference type="Google" id="ProtNLM"/>
    </source>
</evidence>
<organism evidence="3 4">
    <name type="scientific">Acinetobacter qingfengensis</name>
    <dbReference type="NCBI Taxonomy" id="1262585"/>
    <lineage>
        <taxon>Bacteria</taxon>
        <taxon>Pseudomonadati</taxon>
        <taxon>Pseudomonadota</taxon>
        <taxon>Gammaproteobacteria</taxon>
        <taxon>Moraxellales</taxon>
        <taxon>Moraxellaceae</taxon>
        <taxon>Acinetobacter</taxon>
    </lineage>
</organism>
<evidence type="ECO:0000313" key="4">
    <source>
        <dbReference type="Proteomes" id="UP000185895"/>
    </source>
</evidence>
<feature type="compositionally biased region" description="Low complexity" evidence="1">
    <location>
        <begin position="881"/>
        <end position="952"/>
    </location>
</feature>
<gene>
    <name evidence="3" type="ORF">BJI46_06550</name>
</gene>
<keyword evidence="2" id="KW-1133">Transmembrane helix</keyword>
<keyword evidence="2" id="KW-0472">Membrane</keyword>
<comment type="caution">
    <text evidence="3">The sequence shown here is derived from an EMBL/GenBank/DDBJ whole genome shotgun (WGS) entry which is preliminary data.</text>
</comment>